<feature type="binding site" evidence="7">
    <location>
        <begin position="347"/>
        <end position="354"/>
    </location>
    <ligand>
        <name>ATP</name>
        <dbReference type="ChEBI" id="CHEBI:30616"/>
    </ligand>
</feature>
<comment type="caution">
    <text evidence="10">The sequence shown here is derived from an EMBL/GenBank/DDBJ whole genome shotgun (WGS) entry which is preliminary data.</text>
</comment>
<keyword evidence="3 7" id="KW-0378">Hydrolase</keyword>
<evidence type="ECO:0000256" key="4">
    <source>
        <dbReference type="ARBA" id="ARBA00022840"/>
    </source>
</evidence>
<dbReference type="InterPro" id="IPR045076">
    <property type="entry name" value="MutS"/>
</dbReference>
<dbReference type="Gene3D" id="3.40.50.300">
    <property type="entry name" value="P-loop containing nucleotide triphosphate hydrolases"/>
    <property type="match status" value="1"/>
</dbReference>
<dbReference type="EC" id="3.6.4.-" evidence="7"/>
<evidence type="ECO:0000256" key="3">
    <source>
        <dbReference type="ARBA" id="ARBA00022801"/>
    </source>
</evidence>
<evidence type="ECO:0000256" key="7">
    <source>
        <dbReference type="HAMAP-Rule" id="MF_00092"/>
    </source>
</evidence>
<dbReference type="SUPFAM" id="SSF160443">
    <property type="entry name" value="SMR domain-like"/>
    <property type="match status" value="1"/>
</dbReference>
<evidence type="ECO:0000313" key="11">
    <source>
        <dbReference type="Proteomes" id="UP000654345"/>
    </source>
</evidence>
<name>A0ABQ3UPP0_9CHLR</name>
<evidence type="ECO:0000313" key="10">
    <source>
        <dbReference type="EMBL" id="GHO54327.1"/>
    </source>
</evidence>
<dbReference type="PANTHER" id="PTHR48466:SF2">
    <property type="entry name" value="OS10G0509000 PROTEIN"/>
    <property type="match status" value="1"/>
</dbReference>
<dbReference type="InterPro" id="IPR036187">
    <property type="entry name" value="DNA_mismatch_repair_MutS_sf"/>
</dbReference>
<keyword evidence="8" id="KW-0175">Coiled coil</keyword>
<dbReference type="InterPro" id="IPR027417">
    <property type="entry name" value="P-loop_NTPase"/>
</dbReference>
<dbReference type="EC" id="3.1.-.-" evidence="7"/>
<dbReference type="CDD" id="cd03280">
    <property type="entry name" value="ABC_MutS2"/>
    <property type="match status" value="1"/>
</dbReference>
<dbReference type="Pfam" id="PF01713">
    <property type="entry name" value="Smr"/>
    <property type="match status" value="1"/>
</dbReference>
<sequence length="833" mass="92989">MPTSGRIAMFKDIFNTHMHEKSLTTLEYPKILAKVAQEAAFSASKELVLALMPTPDLDEARRRLAYTTEAVRLIDLYPDVGVRGAHDIRPLLVRSSREGILAPSDLVEVLETVRSSLYVARLLDKLEPEHYPLLHTLGSDIPQRPQIVRRIEETVSEEGEVLDTASPTLRKLRFDIRGASQRLQDRLRSLVGEYGKHLQEPIITMRNDRYVIPVRAESRGQVRGIVHDQSSSGATVFVEPMVVVELNNRIRELQVEERREIERILRVLSAEIGHEAESLTVAVELLAEFDTYLAKSRYARMTSASEPILNAEGRIDLHNARHPLLTGKVVPTNFYLGREFHMVVITGPNTGGKTVALKTVGLLTLMAQSGMHIPADVHSEIAVFEDVLADIGDEQSIEQSLSTFSSHMSRIIDILRRVEAVQQQDVPDIHGRLAETLVKRQNHHVLVLFDELGAGTDPSEGSALARAILSYLLERKVSTVATTHYTELKAFAYEQPGVVNASVEFNVETLSPTYKLSIGLPGRSNALAIATRLGLDEPIIESSRQFLGSSGVRMENLLEGLQSERQAASDERYHLSMERAEAEYQRKQLQEERHRLEEERVKIINQARTQARRELDEVQNKLAKLRATADRASVSRERLNQARDTARRLEDKVALVPEPAQPRKEDPAVQRLDGPLQVGDTVRVLSFGQLADLVGLSPDHSSAEVQMGSMRFRVDVDNIERVSKRQASKEREKSVVPSAPSIVMPRYEDRPAVSMQLDMRGWRVEDALEELETYLNDATMAGLALVRILHGKGTGALRSAVRQQLSHHPLVKSFNSAPPQEGGDGVTVVNLSA</sequence>
<dbReference type="Proteomes" id="UP000654345">
    <property type="component" value="Unassembled WGS sequence"/>
</dbReference>
<dbReference type="RefSeq" id="WP_201371054.1">
    <property type="nucleotide sequence ID" value="NZ_BNJG01000001.1"/>
</dbReference>
<dbReference type="EMBL" id="BNJG01000001">
    <property type="protein sequence ID" value="GHO54327.1"/>
    <property type="molecule type" value="Genomic_DNA"/>
</dbReference>
<dbReference type="SMART" id="SM00463">
    <property type="entry name" value="SMR"/>
    <property type="match status" value="1"/>
</dbReference>
<reference evidence="10 11" key="1">
    <citation type="journal article" date="2021" name="Int. J. Syst. Evol. Microbiol.">
        <title>Reticulibacter mediterranei gen. nov., sp. nov., within the new family Reticulibacteraceae fam. nov., and Ktedonospora formicarum gen. nov., sp. nov., Ktedonobacter robiniae sp. nov., Dictyobacter formicarum sp. nov. and Dictyobacter arantiisoli sp. nov., belonging to the class Ktedonobacteria.</title>
        <authorList>
            <person name="Yabe S."/>
            <person name="Zheng Y."/>
            <person name="Wang C.M."/>
            <person name="Sakai Y."/>
            <person name="Abe K."/>
            <person name="Yokota A."/>
            <person name="Donadio S."/>
            <person name="Cavaletti L."/>
            <person name="Monciardini P."/>
        </authorList>
    </citation>
    <scope>NUCLEOTIDE SEQUENCE [LARGE SCALE GENOMIC DNA]</scope>
    <source>
        <strain evidence="10 11">SOSP1-30</strain>
    </source>
</reference>
<dbReference type="SUPFAM" id="SSF48334">
    <property type="entry name" value="DNA repair protein MutS, domain III"/>
    <property type="match status" value="1"/>
</dbReference>
<dbReference type="SUPFAM" id="SSF52540">
    <property type="entry name" value="P-loop containing nucleoside triphosphate hydrolases"/>
    <property type="match status" value="1"/>
</dbReference>
<keyword evidence="7" id="KW-0540">Nuclease</keyword>
<dbReference type="InterPro" id="IPR005747">
    <property type="entry name" value="MutS2"/>
</dbReference>
<dbReference type="GO" id="GO:0004519">
    <property type="term" value="F:endonuclease activity"/>
    <property type="evidence" value="ECO:0007669"/>
    <property type="project" value="UniProtKB-KW"/>
</dbReference>
<dbReference type="PIRSF" id="PIRSF005814">
    <property type="entry name" value="MutS_YshD"/>
    <property type="match status" value="1"/>
</dbReference>
<keyword evidence="7 10" id="KW-0255">Endonuclease</keyword>
<comment type="similarity">
    <text evidence="7">Belongs to the DNA mismatch repair MutS family. MutS2 subfamily.</text>
</comment>
<evidence type="ECO:0000256" key="6">
    <source>
        <dbReference type="ARBA" id="ARBA00023125"/>
    </source>
</evidence>
<dbReference type="InterPro" id="IPR036063">
    <property type="entry name" value="Smr_dom_sf"/>
</dbReference>
<dbReference type="InterPro" id="IPR000432">
    <property type="entry name" value="DNA_mismatch_repair_MutS_C"/>
</dbReference>
<evidence type="ECO:0000256" key="2">
    <source>
        <dbReference type="ARBA" id="ARBA00022741"/>
    </source>
</evidence>
<evidence type="ECO:0000256" key="8">
    <source>
        <dbReference type="SAM" id="Coils"/>
    </source>
</evidence>
<feature type="domain" description="Smr" evidence="9">
    <location>
        <begin position="757"/>
        <end position="832"/>
    </location>
</feature>
<gene>
    <name evidence="7 10" type="primary">mutS2</name>
    <name evidence="7" type="synonym">rqcU</name>
    <name evidence="10" type="ORF">KSB_28020</name>
</gene>
<comment type="subunit">
    <text evidence="7">Homodimer. Binds to stalled ribosomes, contacting rRNA.</text>
</comment>
<keyword evidence="5 7" id="KW-0694">RNA-binding</keyword>
<keyword evidence="6 7" id="KW-0238">DNA-binding</keyword>
<dbReference type="PANTHER" id="PTHR48466">
    <property type="entry name" value="OS10G0509000 PROTEIN-RELATED"/>
    <property type="match status" value="1"/>
</dbReference>
<dbReference type="Pfam" id="PF20297">
    <property type="entry name" value="MSSS"/>
    <property type="match status" value="1"/>
</dbReference>
<evidence type="ECO:0000256" key="5">
    <source>
        <dbReference type="ARBA" id="ARBA00022884"/>
    </source>
</evidence>
<dbReference type="PROSITE" id="PS50828">
    <property type="entry name" value="SMR"/>
    <property type="match status" value="1"/>
</dbReference>
<dbReference type="InterPro" id="IPR002625">
    <property type="entry name" value="Smr_dom"/>
</dbReference>
<organism evidence="10 11">
    <name type="scientific">Ktedonobacter robiniae</name>
    <dbReference type="NCBI Taxonomy" id="2778365"/>
    <lineage>
        <taxon>Bacteria</taxon>
        <taxon>Bacillati</taxon>
        <taxon>Chloroflexota</taxon>
        <taxon>Ktedonobacteria</taxon>
        <taxon>Ktedonobacterales</taxon>
        <taxon>Ktedonobacteraceae</taxon>
        <taxon>Ktedonobacter</taxon>
    </lineage>
</organism>
<dbReference type="Gene3D" id="3.30.1370.110">
    <property type="match status" value="1"/>
</dbReference>
<evidence type="ECO:0000256" key="1">
    <source>
        <dbReference type="ARBA" id="ARBA00022730"/>
    </source>
</evidence>
<evidence type="ECO:0000259" key="9">
    <source>
        <dbReference type="PROSITE" id="PS50828"/>
    </source>
</evidence>
<comment type="function">
    <text evidence="7">Endonuclease that is involved in the suppression of homologous recombination and thus may have a key role in the control of bacterial genetic diversity.</text>
</comment>
<dbReference type="NCBIfam" id="TIGR01069">
    <property type="entry name" value="mutS2"/>
    <property type="match status" value="1"/>
</dbReference>
<feature type="coiled-coil region" evidence="8">
    <location>
        <begin position="577"/>
        <end position="652"/>
    </location>
</feature>
<proteinExistence type="inferred from homology"/>
<keyword evidence="1 7" id="KW-0699">rRNA-binding</keyword>
<keyword evidence="11" id="KW-1185">Reference proteome</keyword>
<dbReference type="InterPro" id="IPR046893">
    <property type="entry name" value="MSSS"/>
</dbReference>
<dbReference type="InterPro" id="IPR007696">
    <property type="entry name" value="DNA_mismatch_repair_MutS_core"/>
</dbReference>
<dbReference type="Pfam" id="PF00488">
    <property type="entry name" value="MutS_V"/>
    <property type="match status" value="2"/>
</dbReference>
<dbReference type="SMART" id="SM00534">
    <property type="entry name" value="MUTSac"/>
    <property type="match status" value="1"/>
</dbReference>
<comment type="function">
    <text evidence="7">Acts as a ribosome collision sensor, splitting the ribosome into its 2 subunits. Detects stalled/collided 70S ribosomes which it binds and splits by an ATP-hydrolysis driven conformational change. Acts upstream of the ribosome quality control system (RQC), a ribosome-associated complex that mediates the extraction of incompletely synthesized nascent chains from stalled ribosomes and their subsequent degradation. Probably generates substrates for RQC.</text>
</comment>
<keyword evidence="4 7" id="KW-0067">ATP-binding</keyword>
<dbReference type="HAMAP" id="MF_00092">
    <property type="entry name" value="MutS2"/>
    <property type="match status" value="1"/>
</dbReference>
<accession>A0ABQ3UPP0</accession>
<keyword evidence="2 7" id="KW-0547">Nucleotide-binding</keyword>
<protein>
    <recommendedName>
        <fullName evidence="7">Endonuclease MutS2</fullName>
        <ecNumber evidence="7">3.1.-.-</ecNumber>
    </recommendedName>
    <alternativeName>
        <fullName evidence="7">Ribosome-associated protein quality control-upstream factor</fullName>
        <shortName evidence="7">RQC-upstream factor</shortName>
        <shortName evidence="7">RqcU</shortName>
        <ecNumber evidence="7">3.6.4.-</ecNumber>
    </alternativeName>
</protein>
<dbReference type="SMART" id="SM00533">
    <property type="entry name" value="MUTSd"/>
    <property type="match status" value="1"/>
</dbReference>